<dbReference type="EMBL" id="LSSK01001232">
    <property type="protein sequence ID" value="OMH80293.1"/>
    <property type="molecule type" value="Genomic_DNA"/>
</dbReference>
<keyword evidence="2" id="KW-1185">Reference proteome</keyword>
<evidence type="ECO:0000313" key="2">
    <source>
        <dbReference type="Proteomes" id="UP000188320"/>
    </source>
</evidence>
<feature type="non-terminal residue" evidence="1">
    <location>
        <position position="1"/>
    </location>
</feature>
<accession>A0A1R1PHA3</accession>
<gene>
    <name evidence="1" type="ORF">AX774_g6273</name>
</gene>
<name>A0A1R1PHA3_ZANCU</name>
<proteinExistence type="predicted"/>
<evidence type="ECO:0000313" key="1">
    <source>
        <dbReference type="EMBL" id="OMH80293.1"/>
    </source>
</evidence>
<dbReference type="Proteomes" id="UP000188320">
    <property type="component" value="Unassembled WGS sequence"/>
</dbReference>
<organism evidence="1 2">
    <name type="scientific">Zancudomyces culisetae</name>
    <name type="common">Gut fungus</name>
    <name type="synonym">Smittium culisetae</name>
    <dbReference type="NCBI Taxonomy" id="1213189"/>
    <lineage>
        <taxon>Eukaryota</taxon>
        <taxon>Fungi</taxon>
        <taxon>Fungi incertae sedis</taxon>
        <taxon>Zoopagomycota</taxon>
        <taxon>Kickxellomycotina</taxon>
        <taxon>Harpellomycetes</taxon>
        <taxon>Harpellales</taxon>
        <taxon>Legeriomycetaceae</taxon>
        <taxon>Zancudomyces</taxon>
    </lineage>
</organism>
<protein>
    <submittedName>
        <fullName evidence="1">Uncharacterized protein</fullName>
    </submittedName>
</protein>
<dbReference type="AlphaFoldDB" id="A0A1R1PHA3"/>
<comment type="caution">
    <text evidence="1">The sequence shown here is derived from an EMBL/GenBank/DDBJ whole genome shotgun (WGS) entry which is preliminary data.</text>
</comment>
<sequence length="211" mass="22638">TVACPLYSTPVLSSTNRPSIRWSSISSNCRCSCITSTFTSLYSLPLPLYAAFSSNSRFLILTISLYTSSTPSPISSIASPNFSTSRLFCRSFLSTNFNNSSFSPPSLRLYSTISSISFNRSSYGVISSLVYTPPLSYISKFCLIATSSGNNHPTSHLPDSHTHHCLSSPVTAPHVALPPDQPSPGISTTHLRSYSNYSGPCATTKSGSVPL</sequence>
<reference evidence="2" key="1">
    <citation type="submission" date="2017-01" db="EMBL/GenBank/DDBJ databases">
        <authorList>
            <person name="Wang Y."/>
            <person name="White M."/>
            <person name="Kvist S."/>
            <person name="Moncalvo J.-M."/>
        </authorList>
    </citation>
    <scope>NUCLEOTIDE SEQUENCE [LARGE SCALE GENOMIC DNA]</scope>
    <source>
        <strain evidence="2">COL-18-3</strain>
    </source>
</reference>